<keyword evidence="7 11" id="KW-0798">TonB box</keyword>
<evidence type="ECO:0000256" key="7">
    <source>
        <dbReference type="ARBA" id="ARBA00023077"/>
    </source>
</evidence>
<proteinExistence type="inferred from homology"/>
<dbReference type="PANTHER" id="PTHR30069">
    <property type="entry name" value="TONB-DEPENDENT OUTER MEMBRANE RECEPTOR"/>
    <property type="match status" value="1"/>
</dbReference>
<evidence type="ECO:0000256" key="2">
    <source>
        <dbReference type="ARBA" id="ARBA00022448"/>
    </source>
</evidence>
<dbReference type="EMBL" id="LZEU01000001">
    <property type="protein sequence ID" value="MBC9252336.1"/>
    <property type="molecule type" value="Genomic_DNA"/>
</dbReference>
<dbReference type="RefSeq" id="WP_187807803.1">
    <property type="nucleotide sequence ID" value="NZ_LZEU01000001.1"/>
</dbReference>
<accession>A0ABR7S440</accession>
<evidence type="ECO:0000256" key="5">
    <source>
        <dbReference type="ARBA" id="ARBA00022729"/>
    </source>
</evidence>
<dbReference type="Pfam" id="PF07715">
    <property type="entry name" value="Plug"/>
    <property type="match status" value="1"/>
</dbReference>
<keyword evidence="6" id="KW-0406">Ion transport</keyword>
<comment type="subcellular location">
    <subcellularLocation>
        <location evidence="1 10">Cell outer membrane</location>
        <topology evidence="1 10">Multi-pass membrane protein</topology>
    </subcellularLocation>
</comment>
<dbReference type="InterPro" id="IPR039426">
    <property type="entry name" value="TonB-dep_rcpt-like"/>
</dbReference>
<sequence>MKFSRLALPALLLPLPLLSQADDSAASASPLSLPETVITSGRIAEPLNQATAATSVFTRADIERLQPSSINDLLARVPGVQVVQNGGRGSNTSLFIRGASNTQSLILVDGQRIGSASDGGASIQYLNVDEIERVEVVRGSRSALYGSDAMGGVIQIFTRQGEPGLQPRLSIRAGSNQTWERSLGLSGGDQQTQFSLNGSLDETAGIDRTGPSFASDSDHDAYRNKALSLNLTHQFSDDLQAGVSALDQRGRSEFDNPFGRFDMTTYQSYPQQPYIDFALSSFSSFLDAQLNQTWNSRLELGHSESRQEGHDKLSAERTLFNTYRDSANWLNTLQLDDSNSLLLGADWYEDELHSSTGYDQETRWNQAAYAQHRFQGEWLSTELGIRHDKNEQFGSENTWNASLTLPLADTDTDLIASYSEGFRAPNFNELYWPDDGNGYIGNPDLSPEHSKSYELQLRGEHFETSWSVAAYRNDVDDLISTVLYDPVFYIYRAVNLNKARLQGIELNVSREVLGWTASANANFLDARDRETGHTLPRRARRNFNLDLDRQFGRLGLGATWQAVSSSYDDVDNSRELAGYGLLGLRSSWQASHELQLELTLDNLLDKDYSRAMYSHDGANYGYREEGRTAMFGVVWTPEI</sequence>
<dbReference type="Proteomes" id="UP000744555">
    <property type="component" value="Unassembled WGS sequence"/>
</dbReference>
<feature type="chain" id="PRO_5046465675" evidence="12">
    <location>
        <begin position="22"/>
        <end position="639"/>
    </location>
</feature>
<dbReference type="PANTHER" id="PTHR30069:SF53">
    <property type="entry name" value="COLICIN I RECEPTOR-RELATED"/>
    <property type="match status" value="1"/>
</dbReference>
<evidence type="ECO:0000256" key="10">
    <source>
        <dbReference type="PROSITE-ProRule" id="PRU01360"/>
    </source>
</evidence>
<evidence type="ECO:0000256" key="11">
    <source>
        <dbReference type="RuleBase" id="RU003357"/>
    </source>
</evidence>
<evidence type="ECO:0000256" key="6">
    <source>
        <dbReference type="ARBA" id="ARBA00023065"/>
    </source>
</evidence>
<protein>
    <submittedName>
        <fullName evidence="15">TonB-dependent receptor</fullName>
    </submittedName>
</protein>
<evidence type="ECO:0000256" key="8">
    <source>
        <dbReference type="ARBA" id="ARBA00023136"/>
    </source>
</evidence>
<dbReference type="InterPro" id="IPR036942">
    <property type="entry name" value="Beta-barrel_TonB_sf"/>
</dbReference>
<evidence type="ECO:0000259" key="14">
    <source>
        <dbReference type="Pfam" id="PF07715"/>
    </source>
</evidence>
<feature type="signal peptide" evidence="12">
    <location>
        <begin position="1"/>
        <end position="21"/>
    </location>
</feature>
<evidence type="ECO:0000259" key="13">
    <source>
        <dbReference type="Pfam" id="PF00593"/>
    </source>
</evidence>
<keyword evidence="9 10" id="KW-0998">Cell outer membrane</keyword>
<keyword evidence="3 10" id="KW-1134">Transmembrane beta strand</keyword>
<evidence type="ECO:0000256" key="1">
    <source>
        <dbReference type="ARBA" id="ARBA00004571"/>
    </source>
</evidence>
<keyword evidence="15" id="KW-0675">Receptor</keyword>
<organism evidence="15 16">
    <name type="scientific">Aquipseudomonas alcaligenes</name>
    <name type="common">Pseudomonas alcaligenes</name>
    <dbReference type="NCBI Taxonomy" id="43263"/>
    <lineage>
        <taxon>Bacteria</taxon>
        <taxon>Pseudomonadati</taxon>
        <taxon>Pseudomonadota</taxon>
        <taxon>Gammaproteobacteria</taxon>
        <taxon>Pseudomonadales</taxon>
        <taxon>Pseudomonadaceae</taxon>
        <taxon>Aquipseudomonas</taxon>
    </lineage>
</organism>
<evidence type="ECO:0000256" key="3">
    <source>
        <dbReference type="ARBA" id="ARBA00022452"/>
    </source>
</evidence>
<dbReference type="PROSITE" id="PS52016">
    <property type="entry name" value="TONB_DEPENDENT_REC_3"/>
    <property type="match status" value="1"/>
</dbReference>
<comment type="caution">
    <text evidence="15">The sequence shown here is derived from an EMBL/GenBank/DDBJ whole genome shotgun (WGS) entry which is preliminary data.</text>
</comment>
<keyword evidence="5 12" id="KW-0732">Signal</keyword>
<dbReference type="Pfam" id="PF00593">
    <property type="entry name" value="TonB_dep_Rec_b-barrel"/>
    <property type="match status" value="1"/>
</dbReference>
<reference evidence="15 16" key="1">
    <citation type="submission" date="2016-06" db="EMBL/GenBank/DDBJ databases">
        <authorList>
            <person name="Ramos C."/>
            <person name="Pintado A."/>
            <person name="Crespo-Gomez J.I."/>
        </authorList>
    </citation>
    <scope>NUCLEOTIDE SEQUENCE [LARGE SCALE GENOMIC DNA]</scope>
    <source>
        <strain evidence="15 16">AVO110</strain>
    </source>
</reference>
<dbReference type="Gene3D" id="2.170.130.10">
    <property type="entry name" value="TonB-dependent receptor, plug domain"/>
    <property type="match status" value="1"/>
</dbReference>
<keyword evidence="4 10" id="KW-0812">Transmembrane</keyword>
<keyword evidence="16" id="KW-1185">Reference proteome</keyword>
<dbReference type="InterPro" id="IPR037066">
    <property type="entry name" value="Plug_dom_sf"/>
</dbReference>
<dbReference type="SUPFAM" id="SSF56935">
    <property type="entry name" value="Porins"/>
    <property type="match status" value="1"/>
</dbReference>
<evidence type="ECO:0000256" key="4">
    <source>
        <dbReference type="ARBA" id="ARBA00022692"/>
    </source>
</evidence>
<name>A0ABR7S440_AQUAC</name>
<evidence type="ECO:0000256" key="9">
    <source>
        <dbReference type="ARBA" id="ARBA00023237"/>
    </source>
</evidence>
<keyword evidence="8 10" id="KW-0472">Membrane</keyword>
<dbReference type="InterPro" id="IPR012910">
    <property type="entry name" value="Plug_dom"/>
</dbReference>
<keyword evidence="2 10" id="KW-0813">Transport</keyword>
<comment type="similarity">
    <text evidence="10 11">Belongs to the TonB-dependent receptor family.</text>
</comment>
<evidence type="ECO:0000313" key="15">
    <source>
        <dbReference type="EMBL" id="MBC9252336.1"/>
    </source>
</evidence>
<feature type="domain" description="TonB-dependent receptor plug" evidence="14">
    <location>
        <begin position="48"/>
        <end position="153"/>
    </location>
</feature>
<evidence type="ECO:0000313" key="16">
    <source>
        <dbReference type="Proteomes" id="UP000744555"/>
    </source>
</evidence>
<gene>
    <name evidence="15" type="ORF">A9179_18855</name>
</gene>
<dbReference type="CDD" id="cd01347">
    <property type="entry name" value="ligand_gated_channel"/>
    <property type="match status" value="1"/>
</dbReference>
<evidence type="ECO:0000256" key="12">
    <source>
        <dbReference type="SAM" id="SignalP"/>
    </source>
</evidence>
<dbReference type="InterPro" id="IPR000531">
    <property type="entry name" value="Beta-barrel_TonB"/>
</dbReference>
<feature type="domain" description="TonB-dependent receptor-like beta-barrel" evidence="13">
    <location>
        <begin position="180"/>
        <end position="603"/>
    </location>
</feature>
<dbReference type="Gene3D" id="2.40.170.20">
    <property type="entry name" value="TonB-dependent receptor, beta-barrel domain"/>
    <property type="match status" value="1"/>
</dbReference>